<evidence type="ECO:0000313" key="2">
    <source>
        <dbReference type="Proteomes" id="UP000053342"/>
    </source>
</evidence>
<accession>A0A0D2A7V9</accession>
<dbReference type="HOGENOM" id="CLU_2454755_0_0_1"/>
<name>A0A0D2A7V9_9EURO</name>
<reference evidence="1 2" key="1">
    <citation type="submission" date="2015-01" db="EMBL/GenBank/DDBJ databases">
        <title>The Genome Sequence of Exophiala oligosperma CBS72588.</title>
        <authorList>
            <consortium name="The Broad Institute Genomics Platform"/>
            <person name="Cuomo C."/>
            <person name="de Hoog S."/>
            <person name="Gorbushina A."/>
            <person name="Stielow B."/>
            <person name="Teixiera M."/>
            <person name="Abouelleil A."/>
            <person name="Chapman S.B."/>
            <person name="Priest M."/>
            <person name="Young S.K."/>
            <person name="Wortman J."/>
            <person name="Nusbaum C."/>
            <person name="Birren B."/>
        </authorList>
    </citation>
    <scope>NUCLEOTIDE SEQUENCE [LARGE SCALE GENOMIC DNA]</scope>
    <source>
        <strain evidence="1 2">CBS 72588</strain>
    </source>
</reference>
<dbReference type="AlphaFoldDB" id="A0A0D2A7V9"/>
<dbReference type="Proteomes" id="UP000053342">
    <property type="component" value="Unassembled WGS sequence"/>
</dbReference>
<dbReference type="RefSeq" id="XP_016256622.1">
    <property type="nucleotide sequence ID" value="XM_016413000.1"/>
</dbReference>
<keyword evidence="2" id="KW-1185">Reference proteome</keyword>
<dbReference type="EMBL" id="KN847359">
    <property type="protein sequence ID" value="KIW36406.1"/>
    <property type="molecule type" value="Genomic_DNA"/>
</dbReference>
<dbReference type="VEuPathDB" id="FungiDB:PV06_11347"/>
<protein>
    <submittedName>
        <fullName evidence="1">Uncharacterized protein</fullName>
    </submittedName>
</protein>
<gene>
    <name evidence="1" type="ORF">PV06_11347</name>
</gene>
<organism evidence="1 2">
    <name type="scientific">Exophiala oligosperma</name>
    <dbReference type="NCBI Taxonomy" id="215243"/>
    <lineage>
        <taxon>Eukaryota</taxon>
        <taxon>Fungi</taxon>
        <taxon>Dikarya</taxon>
        <taxon>Ascomycota</taxon>
        <taxon>Pezizomycotina</taxon>
        <taxon>Eurotiomycetes</taxon>
        <taxon>Chaetothyriomycetidae</taxon>
        <taxon>Chaetothyriales</taxon>
        <taxon>Herpotrichiellaceae</taxon>
        <taxon>Exophiala</taxon>
    </lineage>
</organism>
<sequence length="89" mass="10199">MQPATSLPTDTNHFITHNSRLMADFEAPKDENTLEATRPAEFTVPPAEYPGHHYLLSYYSKGTGGYLDFQDTCWRQSPLQIYGLKRHLI</sequence>
<dbReference type="GeneID" id="27363421"/>
<evidence type="ECO:0000313" key="1">
    <source>
        <dbReference type="EMBL" id="KIW36406.1"/>
    </source>
</evidence>
<proteinExistence type="predicted"/>